<gene>
    <name evidence="1" type="ORF">IK1_05871</name>
</gene>
<proteinExistence type="predicted"/>
<evidence type="ECO:0000313" key="2">
    <source>
        <dbReference type="Proteomes" id="UP000014020"/>
    </source>
</evidence>
<comment type="caution">
    <text evidence="1">The sequence shown here is derived from an EMBL/GenBank/DDBJ whole genome shotgun (WGS) entry which is preliminary data.</text>
</comment>
<dbReference type="HOGENOM" id="CLU_2353858_0_0_9"/>
<sequence>MNNEMNKKYIEHMNFEQVDGNTLTIEQIENLMSKKGFVCPTRTTDLWISRKLSIIDVLGIPTVMESTSEYMILDSFGMSIWNDDATGIIEYVKGFIEG</sequence>
<accession>R8MD57</accession>
<dbReference type="PATRIC" id="fig|1053236.3.peg.6234"/>
<dbReference type="RefSeq" id="WP_016121319.1">
    <property type="nucleotide sequence ID" value="NZ_KB976684.1"/>
</dbReference>
<name>R8MD57_BACCX</name>
<organism evidence="1 2">
    <name type="scientific">Bacillus cereus (strain VD146)</name>
    <dbReference type="NCBI Taxonomy" id="1053236"/>
    <lineage>
        <taxon>Bacteria</taxon>
        <taxon>Bacillati</taxon>
        <taxon>Bacillota</taxon>
        <taxon>Bacilli</taxon>
        <taxon>Bacillales</taxon>
        <taxon>Bacillaceae</taxon>
        <taxon>Bacillus</taxon>
        <taxon>Bacillus cereus group</taxon>
    </lineage>
</organism>
<protein>
    <submittedName>
        <fullName evidence="1">Uncharacterized protein</fullName>
    </submittedName>
</protein>
<dbReference type="Proteomes" id="UP000014020">
    <property type="component" value="Unassembled WGS sequence"/>
</dbReference>
<dbReference type="EMBL" id="AHFE01000075">
    <property type="protein sequence ID" value="EOP32335.1"/>
    <property type="molecule type" value="Genomic_DNA"/>
</dbReference>
<evidence type="ECO:0000313" key="1">
    <source>
        <dbReference type="EMBL" id="EOP32335.1"/>
    </source>
</evidence>
<dbReference type="AlphaFoldDB" id="R8MD57"/>
<reference evidence="2" key="1">
    <citation type="submission" date="2012-12" db="EMBL/GenBank/DDBJ databases">
        <title>The genome sequence of Bacillus cereus VD146.</title>
        <authorList>
            <consortium name="The Broad Institute Genome Sequencing Platform"/>
            <consortium name="The Broad Institute Genome Sequencing Center for Infectious Disease"/>
            <person name="Feldgarden M."/>
            <person name="Van der Auwera G.A."/>
            <person name="Mahillon J."/>
            <person name="Duprez V."/>
            <person name="Timmery S."/>
            <person name="Mattelet C."/>
            <person name="Dierick K."/>
            <person name="Sun M."/>
            <person name="Yu Z."/>
            <person name="Zhu L."/>
            <person name="Hu X."/>
            <person name="Shank E.B."/>
            <person name="Swiecicka I."/>
            <person name="Hansen B.M."/>
            <person name="Andrup L."/>
            <person name="Walker B."/>
            <person name="Young S.K."/>
            <person name="Zeng Q."/>
            <person name="Gargeya S."/>
            <person name="Fitzgerald M."/>
            <person name="Haas B."/>
            <person name="Abouelleil A."/>
            <person name="Alvarado L."/>
            <person name="Arachchi H.M."/>
            <person name="Berlin A.M."/>
            <person name="Chapman S.B."/>
            <person name="Dewar J."/>
            <person name="Goldberg J."/>
            <person name="Griggs A."/>
            <person name="Gujja S."/>
            <person name="Hansen M."/>
            <person name="Howarth C."/>
            <person name="Imamovic A."/>
            <person name="Larimer J."/>
            <person name="McCowan C."/>
            <person name="Murphy C."/>
            <person name="Neiman D."/>
            <person name="Pearson M."/>
            <person name="Priest M."/>
            <person name="Roberts A."/>
            <person name="Saif S."/>
            <person name="Shea T."/>
            <person name="Sisk P."/>
            <person name="Sykes S."/>
            <person name="Wortman J."/>
            <person name="Nusbaum C."/>
            <person name="Birren B."/>
        </authorList>
    </citation>
    <scope>NUCLEOTIDE SEQUENCE [LARGE SCALE GENOMIC DNA]</scope>
    <source>
        <strain evidence="2">VD146</strain>
    </source>
</reference>